<reference evidence="3" key="1">
    <citation type="submission" date="2020-10" db="EMBL/GenBank/DDBJ databases">
        <authorList>
            <person name="Han B."/>
            <person name="Lu T."/>
            <person name="Zhao Q."/>
            <person name="Huang X."/>
            <person name="Zhao Y."/>
        </authorList>
    </citation>
    <scope>NUCLEOTIDE SEQUENCE</scope>
</reference>
<dbReference type="InterPro" id="IPR053197">
    <property type="entry name" value="F-box_SCFL_complex_component"/>
</dbReference>
<dbReference type="PANTHER" id="PTHR34223">
    <property type="entry name" value="OS11G0201299 PROTEIN"/>
    <property type="match status" value="1"/>
</dbReference>
<protein>
    <recommendedName>
        <fullName evidence="2">F-box domain-containing protein</fullName>
    </recommendedName>
</protein>
<feature type="compositionally biased region" description="Polar residues" evidence="1">
    <location>
        <begin position="164"/>
        <end position="177"/>
    </location>
</feature>
<evidence type="ECO:0000313" key="3">
    <source>
        <dbReference type="EMBL" id="CAD6250469.1"/>
    </source>
</evidence>
<dbReference type="SUPFAM" id="SSF81383">
    <property type="entry name" value="F-box domain"/>
    <property type="match status" value="1"/>
</dbReference>
<dbReference type="Pfam" id="PF00646">
    <property type="entry name" value="F-box"/>
    <property type="match status" value="1"/>
</dbReference>
<evidence type="ECO:0000259" key="2">
    <source>
        <dbReference type="PROSITE" id="PS50181"/>
    </source>
</evidence>
<feature type="domain" description="F-box" evidence="2">
    <location>
        <begin position="347"/>
        <end position="402"/>
    </location>
</feature>
<gene>
    <name evidence="3" type="ORF">NCGR_LOCUS34249</name>
</gene>
<comment type="caution">
    <text evidence="3">The sequence shown here is derived from an EMBL/GenBank/DDBJ whole genome shotgun (WGS) entry which is preliminary data.</text>
</comment>
<dbReference type="PROSITE" id="PS50181">
    <property type="entry name" value="FBOX"/>
    <property type="match status" value="1"/>
</dbReference>
<dbReference type="CDD" id="cd22160">
    <property type="entry name" value="F-box_AtFBL13-like"/>
    <property type="match status" value="1"/>
</dbReference>
<dbReference type="InterPro" id="IPR036047">
    <property type="entry name" value="F-box-like_dom_sf"/>
</dbReference>
<organism evidence="3 4">
    <name type="scientific">Miscanthus lutarioriparius</name>
    <dbReference type="NCBI Taxonomy" id="422564"/>
    <lineage>
        <taxon>Eukaryota</taxon>
        <taxon>Viridiplantae</taxon>
        <taxon>Streptophyta</taxon>
        <taxon>Embryophyta</taxon>
        <taxon>Tracheophyta</taxon>
        <taxon>Spermatophyta</taxon>
        <taxon>Magnoliopsida</taxon>
        <taxon>Liliopsida</taxon>
        <taxon>Poales</taxon>
        <taxon>Poaceae</taxon>
        <taxon>PACMAD clade</taxon>
        <taxon>Panicoideae</taxon>
        <taxon>Andropogonodae</taxon>
        <taxon>Andropogoneae</taxon>
        <taxon>Saccharinae</taxon>
        <taxon>Miscanthus</taxon>
    </lineage>
</organism>
<sequence length="933" mass="103242">MSLLGRRFGLGLEPSSDSAGWEPTKHHESPTEISPSIRFLLDEIHRRFDESDARFDRLFARLQQPARGRAPSSCNDDSGAVPVDAFVTSTEPDAPLSADQKLVRYGPVNTPASESLRPASEKGVSIALDDAPPMREPRDAVEELRIGALKLSDVLEERVCELASSDTTAPPSPTARNSVPAPPSSLLSAEHPKPSSLAPLLQPAVEAARPSHPPAIVDRPYRIEARPPPPVHDDTAGEELSGTSIDLGLQQVAEELASLECHELASCNMLGLLEDSQFSDFSETAREQWEATVVLLIGAHEQRDAPKLDSEADPPVQNRVSVGDEIPNHLDRANSSAVVTAVSLHVLDRLSLLPDVLLGNIVSRLPIKDATRTSILSRRWRPLWRVAPFVSLVHSDQFERNAVQDLCRLYELGTSQLMVHPGMPPTLPSRCSTLGGNRIECAPEEKPFVHVLSHGRALQATDQHVRNIIEASTAAASTRAKDPITTSVQFISIINATMGAHWVLDEMLTRYITNFTHAYLIGVVMPCSASETHGVQWVFEGQFSQNPVQFVILGDEDIGNLEDHQLIAEISKRDVAPIHLFMRDSAGWVAVQYRPPWPPPHQLEMLRDGVQLRPTPWPSFTCLTTWRSTCSVHECLMQLLYGVINRGLTQFDYTSLSHGFVISFVGLIAEMRFFSSMVLLLSILPVQKHHRLLSPDALIIIHLVHFNAVLKLAGCSKVTMHTFEFYSVLMQLIKYDSVHRLPSPMWGDHHKLDVIVAVYNFNNSGVLLHQFTTTVQAQTASAMWLLLAINSLAHEEFQFSFETEKMMGTNVMVLLHIFTMEASVPWDPDGLQLLISAIQQRVHRKCGGNCRSFLLDVTAHKFRVARTCNTFVEKIKARYPNESNSSSRKEVEKGGIDLGSKVIQNNPIDAPGKHANKILGGLNSAKSFVRHSS</sequence>
<accession>A0A811PX45</accession>
<feature type="region of interest" description="Disordered" evidence="1">
    <location>
        <begin position="162"/>
        <end position="197"/>
    </location>
</feature>
<keyword evidence="4" id="KW-1185">Reference proteome</keyword>
<dbReference type="InterPro" id="IPR053781">
    <property type="entry name" value="F-box_AtFBL13-like"/>
</dbReference>
<dbReference type="EMBL" id="CAJGYO010000008">
    <property type="protein sequence ID" value="CAD6250469.1"/>
    <property type="molecule type" value="Genomic_DNA"/>
</dbReference>
<dbReference type="InterPro" id="IPR001810">
    <property type="entry name" value="F-box_dom"/>
</dbReference>
<dbReference type="Proteomes" id="UP000604825">
    <property type="component" value="Unassembled WGS sequence"/>
</dbReference>
<proteinExistence type="predicted"/>
<dbReference type="AlphaFoldDB" id="A0A811PX45"/>
<evidence type="ECO:0000313" key="4">
    <source>
        <dbReference type="Proteomes" id="UP000604825"/>
    </source>
</evidence>
<feature type="region of interest" description="Disordered" evidence="1">
    <location>
        <begin position="1"/>
        <end position="33"/>
    </location>
</feature>
<name>A0A811PX45_9POAL</name>
<evidence type="ECO:0000256" key="1">
    <source>
        <dbReference type="SAM" id="MobiDB-lite"/>
    </source>
</evidence>